<reference evidence="3 4" key="1">
    <citation type="journal article" date="2018" name="Nat. Genet.">
        <title>The Rosa genome provides new insights in the design of modern roses.</title>
        <authorList>
            <person name="Bendahmane M."/>
        </authorList>
    </citation>
    <scope>NUCLEOTIDE SEQUENCE [LARGE SCALE GENOMIC DNA]</scope>
    <source>
        <strain evidence="4">cv. Old Blush</strain>
    </source>
</reference>
<dbReference type="STRING" id="74649.A0A2P6SLC3"/>
<keyword evidence="2" id="KW-1133">Transmembrane helix</keyword>
<sequence length="260" mass="28204">MAVSFNSVLGFNSTLQAKYQNVSRFSAGASTPTVTQFTSSFGTFRPTRHINRKRWGLCLSVADSNQLTTETGDKASETTSTSPSEDPLPAVSSSSLGTSANDSQFQSSAIDEPSSQTSEAANRSSVNSSQKQEEASPLPNSQSKSKRSPLTARERLRAAKVLSRYNTESKPARKKSDRSKTVLDAARASDGGKRRSGLPQAPTNIFDDSKRGMPKDGLTWDFPGGADLFLIIFSFVFISTVMFATTYFVWKVGAIHFNEN</sequence>
<dbReference type="PANTHER" id="PTHR37233:SF2">
    <property type="entry name" value="TRANSMEMBRANE PROTEIN"/>
    <property type="match status" value="1"/>
</dbReference>
<feature type="transmembrane region" description="Helical" evidence="2">
    <location>
        <begin position="228"/>
        <end position="250"/>
    </location>
</feature>
<dbReference type="GO" id="GO:0009535">
    <property type="term" value="C:chloroplast thylakoid membrane"/>
    <property type="evidence" value="ECO:0007669"/>
    <property type="project" value="TreeGrafter"/>
</dbReference>
<dbReference type="OMA" id="PPNIQTT"/>
<evidence type="ECO:0000256" key="2">
    <source>
        <dbReference type="SAM" id="Phobius"/>
    </source>
</evidence>
<evidence type="ECO:0000313" key="3">
    <source>
        <dbReference type="EMBL" id="PRQ59471.1"/>
    </source>
</evidence>
<dbReference type="EMBL" id="PDCK01000039">
    <property type="protein sequence ID" value="PRQ59471.1"/>
    <property type="molecule type" value="Genomic_DNA"/>
</dbReference>
<proteinExistence type="predicted"/>
<keyword evidence="2" id="KW-0472">Membrane</keyword>
<evidence type="ECO:0000256" key="1">
    <source>
        <dbReference type="SAM" id="MobiDB-lite"/>
    </source>
</evidence>
<organism evidence="3 4">
    <name type="scientific">Rosa chinensis</name>
    <name type="common">China rose</name>
    <dbReference type="NCBI Taxonomy" id="74649"/>
    <lineage>
        <taxon>Eukaryota</taxon>
        <taxon>Viridiplantae</taxon>
        <taxon>Streptophyta</taxon>
        <taxon>Embryophyta</taxon>
        <taxon>Tracheophyta</taxon>
        <taxon>Spermatophyta</taxon>
        <taxon>Magnoliopsida</taxon>
        <taxon>eudicotyledons</taxon>
        <taxon>Gunneridae</taxon>
        <taxon>Pentapetalae</taxon>
        <taxon>rosids</taxon>
        <taxon>fabids</taxon>
        <taxon>Rosales</taxon>
        <taxon>Rosaceae</taxon>
        <taxon>Rosoideae</taxon>
        <taxon>Rosoideae incertae sedis</taxon>
        <taxon>Rosa</taxon>
    </lineage>
</organism>
<name>A0A2P6SLC3_ROSCH</name>
<dbReference type="AlphaFoldDB" id="A0A2P6SLC3"/>
<accession>A0A2P6SLC3</accession>
<gene>
    <name evidence="3" type="ORF">RchiOBHm_Chr1g0370551</name>
</gene>
<dbReference type="PANTHER" id="PTHR37233">
    <property type="entry name" value="TRANSMEMBRANE PROTEIN"/>
    <property type="match status" value="1"/>
</dbReference>
<comment type="caution">
    <text evidence="3">The sequence shown here is derived from an EMBL/GenBank/DDBJ whole genome shotgun (WGS) entry which is preliminary data.</text>
</comment>
<feature type="region of interest" description="Disordered" evidence="1">
    <location>
        <begin position="68"/>
        <end position="210"/>
    </location>
</feature>
<keyword evidence="4" id="KW-1185">Reference proteome</keyword>
<dbReference type="Gramene" id="PRQ59471">
    <property type="protein sequence ID" value="PRQ59471"/>
    <property type="gene ID" value="RchiOBHm_Chr1g0370551"/>
</dbReference>
<dbReference type="Proteomes" id="UP000238479">
    <property type="component" value="Chromosome 1"/>
</dbReference>
<keyword evidence="2" id="KW-0812">Transmembrane</keyword>
<evidence type="ECO:0000313" key="4">
    <source>
        <dbReference type="Proteomes" id="UP000238479"/>
    </source>
</evidence>
<feature type="compositionally biased region" description="Polar residues" evidence="1">
    <location>
        <begin position="91"/>
        <end position="130"/>
    </location>
</feature>
<protein>
    <submittedName>
        <fullName evidence="3">Uncharacterized protein</fullName>
    </submittedName>
</protein>